<gene>
    <name evidence="9" type="ORF">QBC37DRAFT_458669</name>
</gene>
<dbReference type="PANTHER" id="PTHR33048">
    <property type="entry name" value="PTH11-LIKE INTEGRAL MEMBRANE PROTEIN (AFU_ORTHOLOGUE AFUA_5G11245)"/>
    <property type="match status" value="1"/>
</dbReference>
<evidence type="ECO:0000256" key="6">
    <source>
        <dbReference type="SAM" id="MobiDB-lite"/>
    </source>
</evidence>
<proteinExistence type="inferred from homology"/>
<evidence type="ECO:0000313" key="9">
    <source>
        <dbReference type="EMBL" id="KAK4215468.1"/>
    </source>
</evidence>
<evidence type="ECO:0000313" key="10">
    <source>
        <dbReference type="Proteomes" id="UP001301769"/>
    </source>
</evidence>
<comment type="subcellular location">
    <subcellularLocation>
        <location evidence="1">Membrane</location>
        <topology evidence="1">Multi-pass membrane protein</topology>
    </subcellularLocation>
</comment>
<evidence type="ECO:0000256" key="7">
    <source>
        <dbReference type="SAM" id="Phobius"/>
    </source>
</evidence>
<dbReference type="InterPro" id="IPR049326">
    <property type="entry name" value="Rhodopsin_dom_fungi"/>
</dbReference>
<keyword evidence="2 7" id="KW-0812">Transmembrane</keyword>
<keyword evidence="10" id="KW-1185">Reference proteome</keyword>
<accession>A0AAN7B963</accession>
<feature type="transmembrane region" description="Helical" evidence="7">
    <location>
        <begin position="247"/>
        <end position="269"/>
    </location>
</feature>
<organism evidence="9 10">
    <name type="scientific">Rhypophila decipiens</name>
    <dbReference type="NCBI Taxonomy" id="261697"/>
    <lineage>
        <taxon>Eukaryota</taxon>
        <taxon>Fungi</taxon>
        <taxon>Dikarya</taxon>
        <taxon>Ascomycota</taxon>
        <taxon>Pezizomycotina</taxon>
        <taxon>Sordariomycetes</taxon>
        <taxon>Sordariomycetidae</taxon>
        <taxon>Sordariales</taxon>
        <taxon>Naviculisporaceae</taxon>
        <taxon>Rhypophila</taxon>
    </lineage>
</organism>
<comment type="similarity">
    <text evidence="5">Belongs to the SAT4 family.</text>
</comment>
<name>A0AAN7B963_9PEZI</name>
<reference evidence="9" key="1">
    <citation type="journal article" date="2023" name="Mol. Phylogenet. Evol.">
        <title>Genome-scale phylogeny and comparative genomics of the fungal order Sordariales.</title>
        <authorList>
            <person name="Hensen N."/>
            <person name="Bonometti L."/>
            <person name="Westerberg I."/>
            <person name="Brannstrom I.O."/>
            <person name="Guillou S."/>
            <person name="Cros-Aarteil S."/>
            <person name="Calhoun S."/>
            <person name="Haridas S."/>
            <person name="Kuo A."/>
            <person name="Mondo S."/>
            <person name="Pangilinan J."/>
            <person name="Riley R."/>
            <person name="LaButti K."/>
            <person name="Andreopoulos B."/>
            <person name="Lipzen A."/>
            <person name="Chen C."/>
            <person name="Yan M."/>
            <person name="Daum C."/>
            <person name="Ng V."/>
            <person name="Clum A."/>
            <person name="Steindorff A."/>
            <person name="Ohm R.A."/>
            <person name="Martin F."/>
            <person name="Silar P."/>
            <person name="Natvig D.O."/>
            <person name="Lalanne C."/>
            <person name="Gautier V."/>
            <person name="Ament-Velasquez S.L."/>
            <person name="Kruys A."/>
            <person name="Hutchinson M.I."/>
            <person name="Powell A.J."/>
            <person name="Barry K."/>
            <person name="Miller A.N."/>
            <person name="Grigoriev I.V."/>
            <person name="Debuchy R."/>
            <person name="Gladieux P."/>
            <person name="Hiltunen Thoren M."/>
            <person name="Johannesson H."/>
        </authorList>
    </citation>
    <scope>NUCLEOTIDE SEQUENCE</scope>
    <source>
        <strain evidence="9">PSN293</strain>
    </source>
</reference>
<dbReference type="InterPro" id="IPR052337">
    <property type="entry name" value="SAT4-like"/>
</dbReference>
<feature type="region of interest" description="Disordered" evidence="6">
    <location>
        <begin position="311"/>
        <end position="334"/>
    </location>
</feature>
<comment type="caution">
    <text evidence="9">The sequence shown here is derived from an EMBL/GenBank/DDBJ whole genome shotgun (WGS) entry which is preliminary data.</text>
</comment>
<reference evidence="9" key="2">
    <citation type="submission" date="2023-05" db="EMBL/GenBank/DDBJ databases">
        <authorList>
            <consortium name="Lawrence Berkeley National Laboratory"/>
            <person name="Steindorff A."/>
            <person name="Hensen N."/>
            <person name="Bonometti L."/>
            <person name="Westerberg I."/>
            <person name="Brannstrom I.O."/>
            <person name="Guillou S."/>
            <person name="Cros-Aarteil S."/>
            <person name="Calhoun S."/>
            <person name="Haridas S."/>
            <person name="Kuo A."/>
            <person name="Mondo S."/>
            <person name="Pangilinan J."/>
            <person name="Riley R."/>
            <person name="Labutti K."/>
            <person name="Andreopoulos B."/>
            <person name="Lipzen A."/>
            <person name="Chen C."/>
            <person name="Yanf M."/>
            <person name="Daum C."/>
            <person name="Ng V."/>
            <person name="Clum A."/>
            <person name="Ohm R."/>
            <person name="Martin F."/>
            <person name="Silar P."/>
            <person name="Natvig D."/>
            <person name="Lalanne C."/>
            <person name="Gautier V."/>
            <person name="Ament-Velasquez S.L."/>
            <person name="Kruys A."/>
            <person name="Hutchinson M.I."/>
            <person name="Powell A.J."/>
            <person name="Barry K."/>
            <person name="Miller A.N."/>
            <person name="Grigoriev I.V."/>
            <person name="Debuchy R."/>
            <person name="Gladieux P."/>
            <person name="Thoren M.H."/>
            <person name="Johannesson H."/>
        </authorList>
    </citation>
    <scope>NUCLEOTIDE SEQUENCE</scope>
    <source>
        <strain evidence="9">PSN293</strain>
    </source>
</reference>
<evidence type="ECO:0000256" key="1">
    <source>
        <dbReference type="ARBA" id="ARBA00004141"/>
    </source>
</evidence>
<evidence type="ECO:0000256" key="3">
    <source>
        <dbReference type="ARBA" id="ARBA00022989"/>
    </source>
</evidence>
<evidence type="ECO:0000256" key="5">
    <source>
        <dbReference type="ARBA" id="ARBA00038359"/>
    </source>
</evidence>
<dbReference type="AlphaFoldDB" id="A0AAN7B963"/>
<dbReference type="GO" id="GO:0016020">
    <property type="term" value="C:membrane"/>
    <property type="evidence" value="ECO:0007669"/>
    <property type="project" value="UniProtKB-SubCell"/>
</dbReference>
<protein>
    <recommendedName>
        <fullName evidence="8">Rhodopsin domain-containing protein</fullName>
    </recommendedName>
</protein>
<feature type="transmembrane region" description="Helical" evidence="7">
    <location>
        <begin position="47"/>
        <end position="69"/>
    </location>
</feature>
<feature type="domain" description="Rhodopsin" evidence="8">
    <location>
        <begin position="31"/>
        <end position="270"/>
    </location>
</feature>
<dbReference type="PANTHER" id="PTHR33048:SF161">
    <property type="entry name" value="INTEGRAL MEMBRANE PROTEIN"/>
    <property type="match status" value="1"/>
</dbReference>
<feature type="transmembrane region" description="Helical" evidence="7">
    <location>
        <begin position="13"/>
        <end position="35"/>
    </location>
</feature>
<sequence>MVRHFPIDSTVCAILIGSTFLVFLTLVALGLRCWGRYYNGTKLYWDDYLAILSSAQGVAILVIQGMWSTMGEGLPFAAVNRNNLVMTKMLLIVFELLYATCTATIKFSVLFFYLRIFSVQVGSTLGKLVQCALAFVTLWTVGNLLQVYLICTPFEASYDDEFVGACGNRIASYIGIGAFNVVADFAIMSLPMSVIWSLQIDRSSKIGLTVVFFLGFITTGISLVRMISLPRDLELSNLTQSMVWPVFWTTLEVHISILCINVPTLAYVLRYFTNPRGARSVASDPMPASPGPLRSVQGRRQTGMDFELDLFTPSSGSGPQRHSFPSGRPNQYGTRATCEAVSPAEPVAPEEGVQVTQDRTVQYMRAGRLAALSH</sequence>
<feature type="transmembrane region" description="Helical" evidence="7">
    <location>
        <begin position="128"/>
        <end position="150"/>
    </location>
</feature>
<feature type="transmembrane region" description="Helical" evidence="7">
    <location>
        <begin position="206"/>
        <end position="227"/>
    </location>
</feature>
<evidence type="ECO:0000259" key="8">
    <source>
        <dbReference type="Pfam" id="PF20684"/>
    </source>
</evidence>
<keyword evidence="4 7" id="KW-0472">Membrane</keyword>
<dbReference type="Pfam" id="PF20684">
    <property type="entry name" value="Fung_rhodopsin"/>
    <property type="match status" value="1"/>
</dbReference>
<dbReference type="EMBL" id="MU858079">
    <property type="protein sequence ID" value="KAK4215468.1"/>
    <property type="molecule type" value="Genomic_DNA"/>
</dbReference>
<dbReference type="Proteomes" id="UP001301769">
    <property type="component" value="Unassembled WGS sequence"/>
</dbReference>
<keyword evidence="3 7" id="KW-1133">Transmembrane helix</keyword>
<feature type="transmembrane region" description="Helical" evidence="7">
    <location>
        <begin position="170"/>
        <end position="194"/>
    </location>
</feature>
<evidence type="ECO:0000256" key="4">
    <source>
        <dbReference type="ARBA" id="ARBA00023136"/>
    </source>
</evidence>
<feature type="transmembrane region" description="Helical" evidence="7">
    <location>
        <begin position="89"/>
        <end position="116"/>
    </location>
</feature>
<evidence type="ECO:0000256" key="2">
    <source>
        <dbReference type="ARBA" id="ARBA00022692"/>
    </source>
</evidence>